<protein>
    <submittedName>
        <fullName evidence="2">Uncharacterized protein</fullName>
    </submittedName>
</protein>
<proteinExistence type="predicted"/>
<organism evidence="2 3">
    <name type="scientific">Kitasatospora paranensis</name>
    <dbReference type="NCBI Taxonomy" id="258053"/>
    <lineage>
        <taxon>Bacteria</taxon>
        <taxon>Bacillati</taxon>
        <taxon>Actinomycetota</taxon>
        <taxon>Actinomycetes</taxon>
        <taxon>Kitasatosporales</taxon>
        <taxon>Streptomycetaceae</taxon>
        <taxon>Kitasatospora</taxon>
    </lineage>
</organism>
<dbReference type="EMBL" id="JBHTAJ010000112">
    <property type="protein sequence ID" value="MFC7184645.1"/>
    <property type="molecule type" value="Genomic_DNA"/>
</dbReference>
<name>A0ABW2G9M4_9ACTN</name>
<keyword evidence="3" id="KW-1185">Reference proteome</keyword>
<evidence type="ECO:0000313" key="3">
    <source>
        <dbReference type="Proteomes" id="UP001596435"/>
    </source>
</evidence>
<dbReference type="RefSeq" id="WP_345705340.1">
    <property type="nucleotide sequence ID" value="NZ_BAABKV010000001.1"/>
</dbReference>
<feature type="region of interest" description="Disordered" evidence="1">
    <location>
        <begin position="1"/>
        <end position="20"/>
    </location>
</feature>
<comment type="caution">
    <text evidence="2">The sequence shown here is derived from an EMBL/GenBank/DDBJ whole genome shotgun (WGS) entry which is preliminary data.</text>
</comment>
<sequence>MSDTANRAARRSARAADGAPTAAERLRTLLEFGSSVVLDVPGIDLAERPGIPRS</sequence>
<gene>
    <name evidence="2" type="ORF">ACFQMG_34350</name>
</gene>
<accession>A0ABW2G9M4</accession>
<evidence type="ECO:0000313" key="2">
    <source>
        <dbReference type="EMBL" id="MFC7184645.1"/>
    </source>
</evidence>
<reference evidence="3" key="1">
    <citation type="journal article" date="2019" name="Int. J. Syst. Evol. Microbiol.">
        <title>The Global Catalogue of Microorganisms (GCM) 10K type strain sequencing project: providing services to taxonomists for standard genome sequencing and annotation.</title>
        <authorList>
            <consortium name="The Broad Institute Genomics Platform"/>
            <consortium name="The Broad Institute Genome Sequencing Center for Infectious Disease"/>
            <person name="Wu L."/>
            <person name="Ma J."/>
        </authorList>
    </citation>
    <scope>NUCLEOTIDE SEQUENCE [LARGE SCALE GENOMIC DNA]</scope>
    <source>
        <strain evidence="3">CGMCC 1.12859</strain>
    </source>
</reference>
<evidence type="ECO:0000256" key="1">
    <source>
        <dbReference type="SAM" id="MobiDB-lite"/>
    </source>
</evidence>
<dbReference type="Proteomes" id="UP001596435">
    <property type="component" value="Unassembled WGS sequence"/>
</dbReference>